<organism evidence="2 3">
    <name type="scientific">Oryza meyeriana var. granulata</name>
    <dbReference type="NCBI Taxonomy" id="110450"/>
    <lineage>
        <taxon>Eukaryota</taxon>
        <taxon>Viridiplantae</taxon>
        <taxon>Streptophyta</taxon>
        <taxon>Embryophyta</taxon>
        <taxon>Tracheophyta</taxon>
        <taxon>Spermatophyta</taxon>
        <taxon>Magnoliopsida</taxon>
        <taxon>Liliopsida</taxon>
        <taxon>Poales</taxon>
        <taxon>Poaceae</taxon>
        <taxon>BOP clade</taxon>
        <taxon>Oryzoideae</taxon>
        <taxon>Oryzeae</taxon>
        <taxon>Oryzinae</taxon>
        <taxon>Oryza</taxon>
        <taxon>Oryza meyeriana</taxon>
    </lineage>
</organism>
<gene>
    <name evidence="2" type="ORF">E2562_020510</name>
</gene>
<accession>A0A6G1EAX7</accession>
<dbReference type="EMBL" id="SPHZ02000004">
    <property type="protein sequence ID" value="KAF0921899.1"/>
    <property type="molecule type" value="Genomic_DNA"/>
</dbReference>
<proteinExistence type="predicted"/>
<evidence type="ECO:0000256" key="1">
    <source>
        <dbReference type="SAM" id="MobiDB-lite"/>
    </source>
</evidence>
<comment type="caution">
    <text evidence="2">The sequence shown here is derived from an EMBL/GenBank/DDBJ whole genome shotgun (WGS) entry which is preliminary data.</text>
</comment>
<feature type="region of interest" description="Disordered" evidence="1">
    <location>
        <begin position="37"/>
        <end position="69"/>
    </location>
</feature>
<keyword evidence="3" id="KW-1185">Reference proteome</keyword>
<feature type="compositionally biased region" description="Polar residues" evidence="1">
    <location>
        <begin position="37"/>
        <end position="48"/>
    </location>
</feature>
<evidence type="ECO:0000313" key="2">
    <source>
        <dbReference type="EMBL" id="KAF0921899.1"/>
    </source>
</evidence>
<sequence>MMKEAHLDGDSLDCEPADLLLPRSNVAGSSKKMLWSRPSNHLGYQTKSPARWRRRHEGPDPAAPELGSIGSSCPKLGGLRIWPPHHLLHYVSSTCRIRLLGLGDGEGSRREHLSYGGLEAANTTRGVEAGAGTGTGIVVCMDDVSSLLLES</sequence>
<dbReference type="Proteomes" id="UP000479710">
    <property type="component" value="Unassembled WGS sequence"/>
</dbReference>
<evidence type="ECO:0000313" key="3">
    <source>
        <dbReference type="Proteomes" id="UP000479710"/>
    </source>
</evidence>
<reference evidence="2 3" key="1">
    <citation type="submission" date="2019-11" db="EMBL/GenBank/DDBJ databases">
        <title>Whole genome sequence of Oryza granulata.</title>
        <authorList>
            <person name="Li W."/>
        </authorList>
    </citation>
    <scope>NUCLEOTIDE SEQUENCE [LARGE SCALE GENOMIC DNA]</scope>
    <source>
        <strain evidence="3">cv. Menghai</strain>
        <tissue evidence="2">Leaf</tissue>
    </source>
</reference>
<name>A0A6G1EAX7_9ORYZ</name>
<dbReference type="AlphaFoldDB" id="A0A6G1EAX7"/>
<protein>
    <submittedName>
        <fullName evidence="2">Uncharacterized protein</fullName>
    </submittedName>
</protein>